<sequence>MFMRLPNTGIVFVPTFADLWAQSLTLLAGDEVKSKRVDDMHVALARAGKITPRDMTKLVVAHHRDLTHV</sequence>
<organism evidence="1 2">
    <name type="scientific">Limnohabitans planktonicus II-D5</name>
    <dbReference type="NCBI Taxonomy" id="1293045"/>
    <lineage>
        <taxon>Bacteria</taxon>
        <taxon>Pseudomonadati</taxon>
        <taxon>Pseudomonadota</taxon>
        <taxon>Betaproteobacteria</taxon>
        <taxon>Burkholderiales</taxon>
        <taxon>Comamonadaceae</taxon>
        <taxon>Limnohabitans</taxon>
    </lineage>
</organism>
<dbReference type="AlphaFoldDB" id="A0A2T7UDS9"/>
<accession>A0A2T7UDS9</accession>
<dbReference type="EMBL" id="LFYT02000010">
    <property type="protein sequence ID" value="PVE42849.1"/>
    <property type="molecule type" value="Genomic_DNA"/>
</dbReference>
<dbReference type="Proteomes" id="UP000037507">
    <property type="component" value="Unassembled WGS sequence"/>
</dbReference>
<comment type="caution">
    <text evidence="1">The sequence shown here is derived from an EMBL/GenBank/DDBJ whole genome shotgun (WGS) entry which is preliminary data.</text>
</comment>
<evidence type="ECO:0000313" key="1">
    <source>
        <dbReference type="EMBL" id="PVE42849.1"/>
    </source>
</evidence>
<name>A0A2T7UDS9_9BURK</name>
<keyword evidence="2" id="KW-1185">Reference proteome</keyword>
<protein>
    <submittedName>
        <fullName evidence="1">Uncharacterized protein</fullName>
    </submittedName>
</protein>
<gene>
    <name evidence="1" type="ORF">H663_010090</name>
</gene>
<proteinExistence type="predicted"/>
<evidence type="ECO:0000313" key="2">
    <source>
        <dbReference type="Proteomes" id="UP000037507"/>
    </source>
</evidence>
<reference evidence="1" key="1">
    <citation type="submission" date="2017-04" db="EMBL/GenBank/DDBJ databases">
        <title>Unexpected and diverse lifestyles within the genus Limnohabitans.</title>
        <authorList>
            <person name="Kasalicky V."/>
            <person name="Mehrshad M."/>
            <person name="Andrei S.-A."/>
            <person name="Salcher M."/>
            <person name="Kratochvilova H."/>
            <person name="Simek K."/>
            <person name="Ghai R."/>
        </authorList>
    </citation>
    <scope>NUCLEOTIDE SEQUENCE [LARGE SCALE GENOMIC DNA]</scope>
    <source>
        <strain evidence="1">II-D5</strain>
    </source>
</reference>